<proteinExistence type="predicted"/>
<gene>
    <name evidence="1" type="ORF">CPT_Seuss41</name>
</gene>
<evidence type="ECO:0000313" key="1">
    <source>
        <dbReference type="EMBL" id="AKU43567.1"/>
    </source>
</evidence>
<protein>
    <submittedName>
        <fullName evidence="1">Uncharacterized protein</fullName>
    </submittedName>
</protein>
<reference evidence="1 2" key="1">
    <citation type="journal article" date="2015" name="Genome Announc.">
        <title>Complete Genome Sequence of Caulobacter crescentus Siphophage Seuss.</title>
        <authorList>
            <person name="Sloan J.M."/>
            <person name="Keene J.L."/>
            <person name="Cahill J.L."/>
            <person name="Rasche E.S."/>
            <person name="Kuty Everett G.F."/>
        </authorList>
    </citation>
    <scope>NUCLEOTIDE SEQUENCE [LARGE SCALE GENOMIC DNA]</scope>
</reference>
<dbReference type="EMBL" id="KT001914">
    <property type="protein sequence ID" value="AKU43567.1"/>
    <property type="molecule type" value="Genomic_DNA"/>
</dbReference>
<sequence length="70" mass="7716">MLSQAVPLSLMAKPTGIIAYGRPEDRLKLAAIAKSEGVTSSRWIVDQIRKRYRELYAETPPENLTGGGEN</sequence>
<name>A0A0K1LM23_9CAUD</name>
<organism evidence="1 2">
    <name type="scientific">Caulobacter phage Seuss</name>
    <dbReference type="NCBI Taxonomy" id="1675601"/>
    <lineage>
        <taxon>Viruses</taxon>
        <taxon>Duplodnaviria</taxon>
        <taxon>Heunggongvirae</taxon>
        <taxon>Uroviricota</taxon>
        <taxon>Caudoviricetes</taxon>
        <taxon>Seussvirus</taxon>
        <taxon>Seussvirus seuss</taxon>
    </lineage>
</organism>
<evidence type="ECO:0000313" key="2">
    <source>
        <dbReference type="Proteomes" id="UP000221339"/>
    </source>
</evidence>
<keyword evidence="2" id="KW-1185">Reference proteome</keyword>
<dbReference type="Proteomes" id="UP000221339">
    <property type="component" value="Segment"/>
</dbReference>
<accession>A0A0K1LM23</accession>